<reference evidence="1" key="1">
    <citation type="journal article" date="2015" name="Nature">
        <title>Complex archaea that bridge the gap between prokaryotes and eukaryotes.</title>
        <authorList>
            <person name="Spang A."/>
            <person name="Saw J.H."/>
            <person name="Jorgensen S.L."/>
            <person name="Zaremba-Niedzwiedzka K."/>
            <person name="Martijn J."/>
            <person name="Lind A.E."/>
            <person name="van Eijk R."/>
            <person name="Schleper C."/>
            <person name="Guy L."/>
            <person name="Ettema T.J."/>
        </authorList>
    </citation>
    <scope>NUCLEOTIDE SEQUENCE</scope>
</reference>
<comment type="caution">
    <text evidence="1">The sequence shown here is derived from an EMBL/GenBank/DDBJ whole genome shotgun (WGS) entry which is preliminary data.</text>
</comment>
<name>A0A0F9KMW1_9ZZZZ</name>
<gene>
    <name evidence="1" type="ORF">LCGC14_1683740</name>
</gene>
<organism evidence="1">
    <name type="scientific">marine sediment metagenome</name>
    <dbReference type="NCBI Taxonomy" id="412755"/>
    <lineage>
        <taxon>unclassified sequences</taxon>
        <taxon>metagenomes</taxon>
        <taxon>ecological metagenomes</taxon>
    </lineage>
</organism>
<dbReference type="EMBL" id="LAZR01014629">
    <property type="protein sequence ID" value="KKM16645.1"/>
    <property type="molecule type" value="Genomic_DNA"/>
</dbReference>
<proteinExistence type="predicted"/>
<evidence type="ECO:0000313" key="1">
    <source>
        <dbReference type="EMBL" id="KKM16645.1"/>
    </source>
</evidence>
<accession>A0A0F9KMW1</accession>
<sequence length="201" mass="23637">MGPDRLEWCLFSIYKGSVTVASFRYAKELSKDLRYGNKAQRAALLKWVNLAKFKNRKPTPEELTKECLRKGSLLFGLMKTSQKRAAEVYWRQTAQDIIRHINVVKVNIKTEKIITEPVRLWVPIGREQYGRIPEDSYIPRDRFISKKLKRTILKDAHRDLMAWIQRYEREVGFADVFSPVLKAYTEVRQRFDDNEGLELVG</sequence>
<protein>
    <submittedName>
        <fullName evidence="1">Uncharacterized protein</fullName>
    </submittedName>
</protein>
<dbReference type="AlphaFoldDB" id="A0A0F9KMW1"/>